<sequence>MMPLDDQWLVALWESVYRDAIARGLTPEEAQDEVVFWIALCSAGSLILATVVVLGLALLANTGVMT</sequence>
<dbReference type="Proteomes" id="UP000178319">
    <property type="component" value="Unassembled WGS sequence"/>
</dbReference>
<name>A0A1G1V5R6_9BACT</name>
<gene>
    <name evidence="2" type="ORF">A3D26_02855</name>
</gene>
<evidence type="ECO:0000313" key="2">
    <source>
        <dbReference type="EMBL" id="OGY10755.1"/>
    </source>
</evidence>
<dbReference type="EMBL" id="MHBZ01000030">
    <property type="protein sequence ID" value="OGY10755.1"/>
    <property type="molecule type" value="Genomic_DNA"/>
</dbReference>
<dbReference type="STRING" id="1797516.A3D26_02855"/>
<feature type="transmembrane region" description="Helical" evidence="1">
    <location>
        <begin position="34"/>
        <end position="60"/>
    </location>
</feature>
<dbReference type="AlphaFoldDB" id="A0A1G1V5R6"/>
<organism evidence="2 3">
    <name type="scientific">Candidatus Blackburnbacteria bacterium RIFCSPHIGHO2_02_FULL_44_20</name>
    <dbReference type="NCBI Taxonomy" id="1797516"/>
    <lineage>
        <taxon>Bacteria</taxon>
        <taxon>Candidatus Blackburniibacteriota</taxon>
    </lineage>
</organism>
<evidence type="ECO:0000256" key="1">
    <source>
        <dbReference type="SAM" id="Phobius"/>
    </source>
</evidence>
<reference evidence="2 3" key="1">
    <citation type="journal article" date="2016" name="Nat. Commun.">
        <title>Thousands of microbial genomes shed light on interconnected biogeochemical processes in an aquifer system.</title>
        <authorList>
            <person name="Anantharaman K."/>
            <person name="Brown C.T."/>
            <person name="Hug L.A."/>
            <person name="Sharon I."/>
            <person name="Castelle C.J."/>
            <person name="Probst A.J."/>
            <person name="Thomas B.C."/>
            <person name="Singh A."/>
            <person name="Wilkins M.J."/>
            <person name="Karaoz U."/>
            <person name="Brodie E.L."/>
            <person name="Williams K.H."/>
            <person name="Hubbard S.S."/>
            <person name="Banfield J.F."/>
        </authorList>
    </citation>
    <scope>NUCLEOTIDE SEQUENCE [LARGE SCALE GENOMIC DNA]</scope>
</reference>
<accession>A0A1G1V5R6</accession>
<keyword evidence="1" id="KW-1133">Transmembrane helix</keyword>
<keyword evidence="1" id="KW-0812">Transmembrane</keyword>
<comment type="caution">
    <text evidence="2">The sequence shown here is derived from an EMBL/GenBank/DDBJ whole genome shotgun (WGS) entry which is preliminary data.</text>
</comment>
<protein>
    <submittedName>
        <fullName evidence="2">Uncharacterized protein</fullName>
    </submittedName>
</protein>
<evidence type="ECO:0000313" key="3">
    <source>
        <dbReference type="Proteomes" id="UP000178319"/>
    </source>
</evidence>
<keyword evidence="1" id="KW-0472">Membrane</keyword>
<proteinExistence type="predicted"/>